<dbReference type="Gene3D" id="1.20.1280.50">
    <property type="match status" value="1"/>
</dbReference>
<evidence type="ECO:0000313" key="2">
    <source>
        <dbReference type="EMBL" id="KAF4618493.1"/>
    </source>
</evidence>
<gene>
    <name evidence="2" type="ORF">D9613_010034</name>
</gene>
<dbReference type="AlphaFoldDB" id="A0A8H4VQD6"/>
<proteinExistence type="predicted"/>
<name>A0A8H4VQD6_9AGAR</name>
<keyword evidence="3" id="KW-1185">Reference proteome</keyword>
<feature type="domain" description="F-box" evidence="1">
    <location>
        <begin position="45"/>
        <end position="94"/>
    </location>
</feature>
<comment type="caution">
    <text evidence="2">The sequence shown here is derived from an EMBL/GenBank/DDBJ whole genome shotgun (WGS) entry which is preliminary data.</text>
</comment>
<evidence type="ECO:0000313" key="3">
    <source>
        <dbReference type="Proteomes" id="UP000521872"/>
    </source>
</evidence>
<accession>A0A8H4VQD6</accession>
<sequence>MGQTLSTQNSLWALRVPYLVAYGFIYHRYKITYTLSRTRTRGQQRRSLDSLPNELLLHIFSFLELKPYLISHGVCKKWQMLLPHAEIHPIRRRMLYFYHHMQQTPQFLETRPWILQNLRPFDRQGYIDELLAQYPAIPEAFHLWILEWPEKMAMLGLWPGLPMLENGSEWLEMPFGTNWIAYNAPLLCALVYDKGRADSKENLTPALLVWRAPDANWWLLFDEKEPELFGRVICIAIPDSPSFYPTMTDSSDYDADSFEDETHPDWIAYLEHQWDLILAISLCTDKKCYYRRPSEVPLPVAYRFSSVNCEVLPSPPWIQRHDPQYQADIAGYVVNVN</sequence>
<evidence type="ECO:0000259" key="1">
    <source>
        <dbReference type="PROSITE" id="PS50181"/>
    </source>
</evidence>
<dbReference type="InterPro" id="IPR001810">
    <property type="entry name" value="F-box_dom"/>
</dbReference>
<organism evidence="2 3">
    <name type="scientific">Agrocybe pediades</name>
    <dbReference type="NCBI Taxonomy" id="84607"/>
    <lineage>
        <taxon>Eukaryota</taxon>
        <taxon>Fungi</taxon>
        <taxon>Dikarya</taxon>
        <taxon>Basidiomycota</taxon>
        <taxon>Agaricomycotina</taxon>
        <taxon>Agaricomycetes</taxon>
        <taxon>Agaricomycetidae</taxon>
        <taxon>Agaricales</taxon>
        <taxon>Agaricineae</taxon>
        <taxon>Strophariaceae</taxon>
        <taxon>Agrocybe</taxon>
    </lineage>
</organism>
<dbReference type="Proteomes" id="UP000521872">
    <property type="component" value="Unassembled WGS sequence"/>
</dbReference>
<reference evidence="2 3" key="1">
    <citation type="submission" date="2019-12" db="EMBL/GenBank/DDBJ databases">
        <authorList>
            <person name="Floudas D."/>
            <person name="Bentzer J."/>
            <person name="Ahren D."/>
            <person name="Johansson T."/>
            <person name="Persson P."/>
            <person name="Tunlid A."/>
        </authorList>
    </citation>
    <scope>NUCLEOTIDE SEQUENCE [LARGE SCALE GENOMIC DNA]</scope>
    <source>
        <strain evidence="2 3">CBS 102.39</strain>
    </source>
</reference>
<dbReference type="SUPFAM" id="SSF81383">
    <property type="entry name" value="F-box domain"/>
    <property type="match status" value="1"/>
</dbReference>
<dbReference type="InterPro" id="IPR036047">
    <property type="entry name" value="F-box-like_dom_sf"/>
</dbReference>
<dbReference type="PROSITE" id="PS50181">
    <property type="entry name" value="FBOX"/>
    <property type="match status" value="1"/>
</dbReference>
<dbReference type="EMBL" id="JAACJL010000017">
    <property type="protein sequence ID" value="KAF4618493.1"/>
    <property type="molecule type" value="Genomic_DNA"/>
</dbReference>
<dbReference type="Pfam" id="PF12937">
    <property type="entry name" value="F-box-like"/>
    <property type="match status" value="1"/>
</dbReference>
<protein>
    <recommendedName>
        <fullName evidence="1">F-box domain-containing protein</fullName>
    </recommendedName>
</protein>